<evidence type="ECO:0000313" key="12">
    <source>
        <dbReference type="Proteomes" id="UP000253472"/>
    </source>
</evidence>
<evidence type="ECO:0000256" key="9">
    <source>
        <dbReference type="SAM" id="Phobius"/>
    </source>
</evidence>
<keyword evidence="12" id="KW-1185">Reference proteome</keyword>
<dbReference type="AlphaFoldDB" id="A0A367YHQ6"/>
<comment type="similarity">
    <text evidence="2">Belongs to the amino acid/polyamine transporter 2 family.</text>
</comment>
<evidence type="ECO:0000256" key="2">
    <source>
        <dbReference type="ARBA" id="ARBA00008066"/>
    </source>
</evidence>
<feature type="domain" description="Amino acid transporter transmembrane" evidence="10">
    <location>
        <begin position="215"/>
        <end position="607"/>
    </location>
</feature>
<feature type="region of interest" description="Disordered" evidence="8">
    <location>
        <begin position="1"/>
        <end position="21"/>
    </location>
</feature>
<keyword evidence="7 9" id="KW-0472">Membrane</keyword>
<evidence type="ECO:0000256" key="8">
    <source>
        <dbReference type="SAM" id="MobiDB-lite"/>
    </source>
</evidence>
<feature type="transmembrane region" description="Helical" evidence="9">
    <location>
        <begin position="588"/>
        <end position="609"/>
    </location>
</feature>
<evidence type="ECO:0000256" key="5">
    <source>
        <dbReference type="ARBA" id="ARBA00022970"/>
    </source>
</evidence>
<dbReference type="OrthoDB" id="655540at2759"/>
<dbReference type="GO" id="GO:0015179">
    <property type="term" value="F:L-amino acid transmembrane transporter activity"/>
    <property type="evidence" value="ECO:0007669"/>
    <property type="project" value="TreeGrafter"/>
</dbReference>
<organism evidence="11 12">
    <name type="scientific">Candida viswanathii</name>
    <dbReference type="NCBI Taxonomy" id="5486"/>
    <lineage>
        <taxon>Eukaryota</taxon>
        <taxon>Fungi</taxon>
        <taxon>Dikarya</taxon>
        <taxon>Ascomycota</taxon>
        <taxon>Saccharomycotina</taxon>
        <taxon>Pichiomycetes</taxon>
        <taxon>Debaryomycetaceae</taxon>
        <taxon>Candida/Lodderomyces clade</taxon>
        <taxon>Candida</taxon>
    </lineage>
</organism>
<feature type="region of interest" description="Disordered" evidence="8">
    <location>
        <begin position="69"/>
        <end position="98"/>
    </location>
</feature>
<feature type="transmembrane region" description="Helical" evidence="9">
    <location>
        <begin position="292"/>
        <end position="315"/>
    </location>
</feature>
<evidence type="ECO:0000256" key="4">
    <source>
        <dbReference type="ARBA" id="ARBA00022692"/>
    </source>
</evidence>
<dbReference type="STRING" id="5486.A0A367YHQ6"/>
<evidence type="ECO:0000256" key="7">
    <source>
        <dbReference type="ARBA" id="ARBA00023136"/>
    </source>
</evidence>
<feature type="compositionally biased region" description="Acidic residues" evidence="8">
    <location>
        <begin position="1"/>
        <end position="11"/>
    </location>
</feature>
<feature type="transmembrane region" description="Helical" evidence="9">
    <location>
        <begin position="358"/>
        <end position="377"/>
    </location>
</feature>
<feature type="transmembrane region" description="Helical" evidence="9">
    <location>
        <begin position="530"/>
        <end position="547"/>
    </location>
</feature>
<evidence type="ECO:0000256" key="6">
    <source>
        <dbReference type="ARBA" id="ARBA00022989"/>
    </source>
</evidence>
<comment type="caution">
    <text evidence="11">The sequence shown here is derived from an EMBL/GenBank/DDBJ whole genome shotgun (WGS) entry which is preliminary data.</text>
</comment>
<dbReference type="PANTHER" id="PTHR22950:SF692">
    <property type="entry name" value="TRANSMEMBRANE AMINO ACID TRANSPORTER FAMILY PROTEIN"/>
    <property type="match status" value="1"/>
</dbReference>
<evidence type="ECO:0000313" key="11">
    <source>
        <dbReference type="EMBL" id="RCK65404.1"/>
    </source>
</evidence>
<protein>
    <submittedName>
        <fullName evidence="11">Vacuolar amino acid transporter 1</fullName>
    </submittedName>
</protein>
<dbReference type="Proteomes" id="UP000253472">
    <property type="component" value="Unassembled WGS sequence"/>
</dbReference>
<keyword evidence="3" id="KW-0813">Transport</keyword>
<comment type="subcellular location">
    <subcellularLocation>
        <location evidence="1">Membrane</location>
        <topology evidence="1">Multi-pass membrane protein</topology>
    </subcellularLocation>
</comment>
<feature type="transmembrane region" description="Helical" evidence="9">
    <location>
        <begin position="438"/>
        <end position="457"/>
    </location>
</feature>
<feature type="transmembrane region" description="Helical" evidence="9">
    <location>
        <begin position="222"/>
        <end position="239"/>
    </location>
</feature>
<keyword evidence="5" id="KW-0029">Amino-acid transport</keyword>
<feature type="transmembrane region" description="Helical" evidence="9">
    <location>
        <begin position="553"/>
        <end position="576"/>
    </location>
</feature>
<keyword evidence="6 9" id="KW-1133">Transmembrane helix</keyword>
<gene>
    <name evidence="11" type="primary">AVT1_0</name>
    <name evidence="11" type="ORF">Cantr_01349</name>
</gene>
<accession>A0A367YHQ6</accession>
<dbReference type="GO" id="GO:0005774">
    <property type="term" value="C:vacuolar membrane"/>
    <property type="evidence" value="ECO:0007669"/>
    <property type="project" value="TreeGrafter"/>
</dbReference>
<dbReference type="PANTHER" id="PTHR22950">
    <property type="entry name" value="AMINO ACID TRANSPORTER"/>
    <property type="match status" value="1"/>
</dbReference>
<evidence type="ECO:0000256" key="1">
    <source>
        <dbReference type="ARBA" id="ARBA00004141"/>
    </source>
</evidence>
<feature type="transmembrane region" description="Helical" evidence="9">
    <location>
        <begin position="398"/>
        <end position="418"/>
    </location>
</feature>
<evidence type="ECO:0000256" key="3">
    <source>
        <dbReference type="ARBA" id="ARBA00022448"/>
    </source>
</evidence>
<evidence type="ECO:0000259" key="10">
    <source>
        <dbReference type="Pfam" id="PF01490"/>
    </source>
</evidence>
<feature type="transmembrane region" description="Helical" evidence="9">
    <location>
        <begin position="246"/>
        <end position="264"/>
    </location>
</feature>
<reference evidence="11 12" key="1">
    <citation type="submission" date="2018-06" db="EMBL/GenBank/DDBJ databases">
        <title>Whole genome sequencing of Candida tropicalis (genome annotated by CSBL at Korea University).</title>
        <authorList>
            <person name="Ahn J."/>
        </authorList>
    </citation>
    <scope>NUCLEOTIDE SEQUENCE [LARGE SCALE GENOMIC DNA]</scope>
    <source>
        <strain evidence="11 12">ATCC 20962</strain>
    </source>
</reference>
<dbReference type="InterPro" id="IPR013057">
    <property type="entry name" value="AA_transpt_TM"/>
</dbReference>
<dbReference type="EMBL" id="QLNQ01000020">
    <property type="protein sequence ID" value="RCK65404.1"/>
    <property type="molecule type" value="Genomic_DNA"/>
</dbReference>
<sequence>MTHGDDGDDETTSLLSRRPSHTFLDTPIGSFKGPNSLHNFASSFTRAQSFAANKIDNSINKKRSFFVSPSSVGDHHHNHHPGGRGIDDESEPDQNFDPDLMIPSYRGERLSTVMHDLQNRNQLFMSGGNNLDQAMHPNNDVFYHDDVVNALNESRSRQNSAYGGSSSSQFKPRLYAAPSFSSFRSSISAATTPSIFQVRKVEDEDGNVVTVLAGQSTAPQTIFNSVNVLIGVGLLALPVGIMKAGWVYGILVLLICGLTTYWTATLLSKSMDTDETIMTYADLGYVSYGPTAKAVICLLFTVDLLGAGVALVVLFSDSLYALLGDDEVWTSTRFKILSFLVLTPFTFVPLPILSIFSLLGILSTISITLLVMICGFLKPNAPGSLLDIMPTNLYPKSFVDFLLAVGILMAPFGGHAIFPNLKTDMRHPYKFTKTLGTTYAITMITDTSMGVLGFLMFGQKCSNEITDNLLKTPGYPTWCYPLISGLICMIPLAKTPLNAKPIISTLDVLFGVGTISTNKFRETVNTIGRFVIRVGVNAIFVLLAILFPDFDKIIGMLGASICFIICIILPCLFYAKLCGSKIRGWEKLAVYMVASVSSVLAVLATWAVVYD</sequence>
<keyword evidence="4 9" id="KW-0812">Transmembrane</keyword>
<proteinExistence type="inferred from homology"/>
<name>A0A367YHQ6_9ASCO</name>
<dbReference type="Pfam" id="PF01490">
    <property type="entry name" value="Aa_trans"/>
    <property type="match status" value="1"/>
</dbReference>